<reference evidence="1 2" key="1">
    <citation type="submission" date="2010-08" db="EMBL/GenBank/DDBJ databases">
        <title>Complete sequence of Clostridium cellulovorans 743B.</title>
        <authorList>
            <consortium name="US DOE Joint Genome Institute"/>
            <person name="Lucas S."/>
            <person name="Copeland A."/>
            <person name="Lapidus A."/>
            <person name="Cheng J.-F."/>
            <person name="Bruce D."/>
            <person name="Goodwin L."/>
            <person name="Pitluck S."/>
            <person name="Chertkov O."/>
            <person name="Detter J.C."/>
            <person name="Han C."/>
            <person name="Tapia R."/>
            <person name="Land M."/>
            <person name="Hauser L."/>
            <person name="Chang Y.-J."/>
            <person name="Jeffries C."/>
            <person name="Kyrpides N."/>
            <person name="Ivanova N."/>
            <person name="Mikhailova N."/>
            <person name="Hemme C.L."/>
            <person name="Woyke T."/>
        </authorList>
    </citation>
    <scope>NUCLEOTIDE SEQUENCE [LARGE SCALE GENOMIC DNA]</scope>
    <source>
        <strain evidence="2">ATCC 35296 / DSM 3052 / OCM 3 / 743B</strain>
    </source>
</reference>
<dbReference type="HOGENOM" id="CLU_079430_2_1_9"/>
<dbReference type="GO" id="GO:0016884">
    <property type="term" value="F:carbon-nitrogen ligase activity, with glutamine as amido-N-donor"/>
    <property type="evidence" value="ECO:0007669"/>
    <property type="project" value="InterPro"/>
</dbReference>
<proteinExistence type="predicted"/>
<evidence type="ECO:0008006" key="3">
    <source>
        <dbReference type="Google" id="ProtNLM"/>
    </source>
</evidence>
<dbReference type="InterPro" id="IPR042184">
    <property type="entry name" value="YqeY/Aim41_N"/>
</dbReference>
<dbReference type="RefSeq" id="WP_010075997.1">
    <property type="nucleotide sequence ID" value="NC_014393.1"/>
</dbReference>
<dbReference type="KEGG" id="ccb:Clocel_1387"/>
<dbReference type="InterPro" id="IPR019004">
    <property type="entry name" value="YqeY/Aim41"/>
</dbReference>
<dbReference type="Gene3D" id="1.10.10.410">
    <property type="match status" value="1"/>
</dbReference>
<gene>
    <name evidence="1" type="ordered locus">Clocel_1387</name>
</gene>
<dbReference type="EMBL" id="CP002160">
    <property type="protein sequence ID" value="ADL51140.1"/>
    <property type="molecule type" value="Genomic_DNA"/>
</dbReference>
<dbReference type="PANTHER" id="PTHR28055:SF1">
    <property type="entry name" value="ALTERED INHERITANCE OF MITOCHONDRIA PROTEIN 41, MITOCHONDRIAL"/>
    <property type="match status" value="1"/>
</dbReference>
<accession>D9SVL6</accession>
<dbReference type="PANTHER" id="PTHR28055">
    <property type="entry name" value="ALTERED INHERITANCE OF MITOCHONDRIA PROTEIN 41, MITOCHONDRIAL"/>
    <property type="match status" value="1"/>
</dbReference>
<dbReference type="Pfam" id="PF09424">
    <property type="entry name" value="YqeY"/>
    <property type="match status" value="1"/>
</dbReference>
<protein>
    <recommendedName>
        <fullName evidence="3">GatB/YqeY domain-containing protein</fullName>
    </recommendedName>
</protein>
<dbReference type="SUPFAM" id="SSF89095">
    <property type="entry name" value="GatB/YqeY motif"/>
    <property type="match status" value="1"/>
</dbReference>
<evidence type="ECO:0000313" key="2">
    <source>
        <dbReference type="Proteomes" id="UP000002730"/>
    </source>
</evidence>
<evidence type="ECO:0000313" key="1">
    <source>
        <dbReference type="EMBL" id="ADL51140.1"/>
    </source>
</evidence>
<dbReference type="Gene3D" id="1.10.1510.10">
    <property type="entry name" value="Uncharacterised protein YqeY/AIM41 PF09424, N-terminal domain"/>
    <property type="match status" value="1"/>
</dbReference>
<dbReference type="Proteomes" id="UP000002730">
    <property type="component" value="Chromosome"/>
</dbReference>
<dbReference type="InterPro" id="IPR003789">
    <property type="entry name" value="Asn/Gln_tRNA_amidoTrase-B-like"/>
</dbReference>
<dbReference type="AlphaFoldDB" id="D9SVL6"/>
<organism evidence="1 2">
    <name type="scientific">Clostridium cellulovorans (strain ATCC 35296 / DSM 3052 / OCM 3 / 743B)</name>
    <dbReference type="NCBI Taxonomy" id="573061"/>
    <lineage>
        <taxon>Bacteria</taxon>
        <taxon>Bacillati</taxon>
        <taxon>Bacillota</taxon>
        <taxon>Clostridia</taxon>
        <taxon>Eubacteriales</taxon>
        <taxon>Clostridiaceae</taxon>
        <taxon>Clostridium</taxon>
    </lineage>
</organism>
<name>D9SVL6_CLOC7</name>
<keyword evidence="2" id="KW-1185">Reference proteome</keyword>
<dbReference type="OrthoDB" id="9794041at2"/>
<sequence>MLKDTIKNDMVKAMKEKNKVILTAIRTLNADIKYKELDLKKELEDIEVIGVIEKTIKQLKETLEFAVQANDETTINETKTVIEFFTGYMPKQLTDEEAKKVIEDTLKENSIESKADMGKAMQIVMAKLKGQYEGKKISGIVSQILK</sequence>
<dbReference type="InterPro" id="IPR023168">
    <property type="entry name" value="GatB_Yqey_C_2"/>
</dbReference>
<dbReference type="STRING" id="573061.Clocel_1387"/>
<dbReference type="eggNOG" id="COG1610">
    <property type="taxonomic scope" value="Bacteria"/>
</dbReference>